<evidence type="ECO:0000256" key="1">
    <source>
        <dbReference type="ARBA" id="ARBA00022737"/>
    </source>
</evidence>
<evidence type="ECO:0000313" key="5">
    <source>
        <dbReference type="Proteomes" id="UP000261360"/>
    </source>
</evidence>
<reference evidence="4" key="1">
    <citation type="submission" date="2025-08" db="UniProtKB">
        <authorList>
            <consortium name="Ensembl"/>
        </authorList>
    </citation>
    <scope>IDENTIFICATION</scope>
</reference>
<dbReference type="Gene3D" id="1.20.58.60">
    <property type="match status" value="3"/>
</dbReference>
<dbReference type="SUPFAM" id="SSF46966">
    <property type="entry name" value="Spectrin repeat"/>
    <property type="match status" value="2"/>
</dbReference>
<protein>
    <submittedName>
        <fullName evidence="4">Spectrin, beta, non-erythrocytic 5</fullName>
    </submittedName>
</protein>
<dbReference type="InterPro" id="IPR018159">
    <property type="entry name" value="Spectrin/alpha-actinin"/>
</dbReference>
<keyword evidence="2" id="KW-0009">Actin-binding</keyword>
<dbReference type="GeneTree" id="ENSGT00940000161549"/>
<evidence type="ECO:0000313" key="4">
    <source>
        <dbReference type="Ensembl" id="ENSSLDP00000026955.1"/>
    </source>
</evidence>
<keyword evidence="5" id="KW-1185">Reference proteome</keyword>
<keyword evidence="3" id="KW-1133">Transmembrane helix</keyword>
<keyword evidence="1" id="KW-0677">Repeat</keyword>
<dbReference type="Ensembl" id="ENSSLDT00000027789.1">
    <property type="protein sequence ID" value="ENSSLDP00000026955.1"/>
    <property type="gene ID" value="ENSSLDG00000020847.1"/>
</dbReference>
<accession>A0A3B4Y7X7</accession>
<dbReference type="GO" id="GO:0003779">
    <property type="term" value="F:actin binding"/>
    <property type="evidence" value="ECO:0007669"/>
    <property type="project" value="UniProtKB-KW"/>
</dbReference>
<keyword evidence="3" id="KW-0472">Membrane</keyword>
<dbReference type="PANTHER" id="PTHR11915">
    <property type="entry name" value="SPECTRIN/FILAMIN RELATED CYTOSKELETAL PROTEIN"/>
    <property type="match status" value="1"/>
</dbReference>
<organism evidence="4 5">
    <name type="scientific">Seriola lalandi dorsalis</name>
    <dbReference type="NCBI Taxonomy" id="1841481"/>
    <lineage>
        <taxon>Eukaryota</taxon>
        <taxon>Metazoa</taxon>
        <taxon>Chordata</taxon>
        <taxon>Craniata</taxon>
        <taxon>Vertebrata</taxon>
        <taxon>Euteleostomi</taxon>
        <taxon>Actinopterygii</taxon>
        <taxon>Neopterygii</taxon>
        <taxon>Teleostei</taxon>
        <taxon>Neoteleostei</taxon>
        <taxon>Acanthomorphata</taxon>
        <taxon>Carangaria</taxon>
        <taxon>Carangiformes</taxon>
        <taxon>Carangidae</taxon>
        <taxon>Seriola</taxon>
    </lineage>
</organism>
<evidence type="ECO:0000256" key="3">
    <source>
        <dbReference type="SAM" id="Phobius"/>
    </source>
</evidence>
<evidence type="ECO:0000256" key="2">
    <source>
        <dbReference type="ARBA" id="ARBA00023203"/>
    </source>
</evidence>
<sequence>MEQLDAVDPILDLCTPQLKLRLQDVQQELVERWEELRLHTEQREEELKLSTSDSSDLTHVFFAQLIGAMAAEESISDVATADLQLAQHQQLWAEMEARQETYQQALDVGEELQTHDRNNRKEVVEKLDALQAERDKLEHQWNKKQSWLETVHLEQVFYRDVNSMDKTSSSQEILLQNGTLGNTVDETEGLIKRHEAFEKLLSSQDDKKLAQTMVQQKHYDSDNIRAKSKALAARLERHGATDSEASRSRHKALDQSLQLQQFLSSSYQVCVWLNERNAVALDESWREPTNLQAKLLKHQSFEAEVLANRYRLDNLTKVGRHFASHDIRERLEELKSLHEELMMEAERKGKLLQEALSIHTFLSEVIIRVSNSVGASVKKKLEVWRTMCECGCGVIFYILFYYMFLYFNDLHLYLF</sequence>
<dbReference type="Proteomes" id="UP000261360">
    <property type="component" value="Unplaced"/>
</dbReference>
<keyword evidence="3" id="KW-0812">Transmembrane</keyword>
<dbReference type="InterPro" id="IPR002017">
    <property type="entry name" value="Spectrin_repeat"/>
</dbReference>
<dbReference type="CDD" id="cd00176">
    <property type="entry name" value="SPEC"/>
    <property type="match status" value="2"/>
</dbReference>
<dbReference type="AlphaFoldDB" id="A0A3B4Y7X7"/>
<dbReference type="SMART" id="SM00150">
    <property type="entry name" value="SPEC"/>
    <property type="match status" value="3"/>
</dbReference>
<proteinExistence type="predicted"/>
<name>A0A3B4Y7X7_SERLL</name>
<reference evidence="4" key="2">
    <citation type="submission" date="2025-09" db="UniProtKB">
        <authorList>
            <consortium name="Ensembl"/>
        </authorList>
    </citation>
    <scope>IDENTIFICATION</scope>
</reference>
<dbReference type="Pfam" id="PF00435">
    <property type="entry name" value="Spectrin"/>
    <property type="match status" value="3"/>
</dbReference>
<feature type="transmembrane region" description="Helical" evidence="3">
    <location>
        <begin position="394"/>
        <end position="414"/>
    </location>
</feature>